<dbReference type="OrthoDB" id="192079at2"/>
<comment type="caution">
    <text evidence="1">The sequence shown here is derived from an EMBL/GenBank/DDBJ whole genome shotgun (WGS) entry which is preliminary data.</text>
</comment>
<dbReference type="InterPro" id="IPR012337">
    <property type="entry name" value="RNaseH-like_sf"/>
</dbReference>
<organism evidence="1 2">
    <name type="scientific">Phragmitibacter flavus</name>
    <dbReference type="NCBI Taxonomy" id="2576071"/>
    <lineage>
        <taxon>Bacteria</taxon>
        <taxon>Pseudomonadati</taxon>
        <taxon>Verrucomicrobiota</taxon>
        <taxon>Verrucomicrobiia</taxon>
        <taxon>Verrucomicrobiales</taxon>
        <taxon>Verrucomicrobiaceae</taxon>
        <taxon>Phragmitibacter</taxon>
    </lineage>
</organism>
<dbReference type="SUPFAM" id="SSF53098">
    <property type="entry name" value="Ribonuclease H-like"/>
    <property type="match status" value="1"/>
</dbReference>
<keyword evidence="2" id="KW-1185">Reference proteome</keyword>
<dbReference type="AlphaFoldDB" id="A0A5R8KHY1"/>
<proteinExistence type="predicted"/>
<accession>A0A5R8KHY1</accession>
<dbReference type="RefSeq" id="WP_138086089.1">
    <property type="nucleotide sequence ID" value="NZ_VAUV01000006.1"/>
</dbReference>
<name>A0A5R8KHY1_9BACT</name>
<evidence type="ECO:0000313" key="1">
    <source>
        <dbReference type="EMBL" id="TLD71219.1"/>
    </source>
</evidence>
<sequence>MPMSQKVREEMLPRLRQRYANRGRQGRSRLIDELCEQFGYSRKHAIKLLGAKAGWGGDPAKAKGRPAHYTTEVVEVLWAIWKCAEQPCGKRLVKLLPLWLPHYEAEAGKLKAAVRQQVLCISAAQADRLLAPRKAKIKHRGRSGTKPGSLLKHHIPIRTDNWDITQPGWLEADTVAHCGTSLEGDFIWSVTYTDIYSGWTSLRAVWNKGAHGIVEATREVEAALPFAIEGFDCDNGSEFLNWHLVRYFQQRPKAVGFTRSRPYH</sequence>
<evidence type="ECO:0000313" key="2">
    <source>
        <dbReference type="Proteomes" id="UP000306196"/>
    </source>
</evidence>
<gene>
    <name evidence="1" type="ORF">FEM03_09960</name>
</gene>
<feature type="non-terminal residue" evidence="1">
    <location>
        <position position="264"/>
    </location>
</feature>
<dbReference type="Proteomes" id="UP000306196">
    <property type="component" value="Unassembled WGS sequence"/>
</dbReference>
<reference evidence="1 2" key="1">
    <citation type="submission" date="2019-05" db="EMBL/GenBank/DDBJ databases">
        <title>Verrucobacter flavum gen. nov., sp. nov. a new member of the family Verrucomicrobiaceae.</title>
        <authorList>
            <person name="Szuroczki S."/>
            <person name="Abbaszade G."/>
            <person name="Szabo A."/>
            <person name="Felfoldi T."/>
            <person name="Schumann P."/>
            <person name="Boka K."/>
            <person name="Keki Z."/>
            <person name="Toumi M."/>
            <person name="Toth E."/>
        </authorList>
    </citation>
    <scope>NUCLEOTIDE SEQUENCE [LARGE SCALE GENOMIC DNA]</scope>
    <source>
        <strain evidence="1 2">MG-N-17</strain>
    </source>
</reference>
<dbReference type="EMBL" id="VAUV01000006">
    <property type="protein sequence ID" value="TLD71219.1"/>
    <property type="molecule type" value="Genomic_DNA"/>
</dbReference>
<protein>
    <submittedName>
        <fullName evidence="1">Transposase family protein</fullName>
    </submittedName>
</protein>